<keyword evidence="4" id="KW-0808">Transferase</keyword>
<accession>A0ABQ4WRU2</accession>
<dbReference type="Proteomes" id="UP001151760">
    <property type="component" value="Unassembled WGS sequence"/>
</dbReference>
<dbReference type="InterPro" id="IPR001584">
    <property type="entry name" value="Integrase_cat-core"/>
</dbReference>
<dbReference type="GO" id="GO:0003964">
    <property type="term" value="F:RNA-directed DNA polymerase activity"/>
    <property type="evidence" value="ECO:0007669"/>
    <property type="project" value="UniProtKB-KW"/>
</dbReference>
<gene>
    <name evidence="4" type="ORF">Tco_0628900</name>
</gene>
<feature type="domain" description="Integrase catalytic" evidence="3">
    <location>
        <begin position="1"/>
        <end position="66"/>
    </location>
</feature>
<dbReference type="EMBL" id="BQNB010008875">
    <property type="protein sequence ID" value="GJS55538.1"/>
    <property type="molecule type" value="Genomic_DNA"/>
</dbReference>
<evidence type="ECO:0000256" key="2">
    <source>
        <dbReference type="SAM" id="MobiDB-lite"/>
    </source>
</evidence>
<protein>
    <submittedName>
        <fullName evidence="4">Reverse transcriptase domain-containing protein</fullName>
    </submittedName>
</protein>
<keyword evidence="4" id="KW-0548">Nucleotidyltransferase</keyword>
<dbReference type="Pfam" id="PF24626">
    <property type="entry name" value="SH3_Tf2-1"/>
    <property type="match status" value="1"/>
</dbReference>
<sequence>MSTAYHPQTDGQSERTIQTLEYMLRACVIDFGKGWERHLPLIEFSYNNSYHASIKAAPFEALYGQKDRQRSYANVRRKPLEFQVGERVMLKVSPRKGVIQFGKRGKLNPWYIGPFKILARIGPVAYKLKLPEELSNVHNTFHVSNLKKCLSDESLIIPMKELQLNDKLNFVEKPIEIMDQEVKQLKQSCIPIIKDAFSSTNTPDYTSASPDYSPASPGNTSPNPSDDLSKYLLASLAISSFHDDPYMKVMQAYNATSNESPIPPLQAPIAPPTVLPPSSVLPLSPMFDPQDFFLPKEILPPQKRARFPSPSSTDFSTPPQLPLECIDHMENKIEGLGNGRVIIQRDSDQLETELQEARTQISEFQREQIRHDDEIVLARVRTSTLEILIFIIYSFC</sequence>
<evidence type="ECO:0000256" key="1">
    <source>
        <dbReference type="SAM" id="Coils"/>
    </source>
</evidence>
<keyword evidence="5" id="KW-1185">Reference proteome</keyword>
<reference evidence="4" key="1">
    <citation type="journal article" date="2022" name="Int. J. Mol. Sci.">
        <title>Draft Genome of Tanacetum Coccineum: Genomic Comparison of Closely Related Tanacetum-Family Plants.</title>
        <authorList>
            <person name="Yamashiro T."/>
            <person name="Shiraishi A."/>
            <person name="Nakayama K."/>
            <person name="Satake H."/>
        </authorList>
    </citation>
    <scope>NUCLEOTIDE SEQUENCE</scope>
</reference>
<evidence type="ECO:0000259" key="3">
    <source>
        <dbReference type="PROSITE" id="PS50994"/>
    </source>
</evidence>
<evidence type="ECO:0000313" key="5">
    <source>
        <dbReference type="Proteomes" id="UP001151760"/>
    </source>
</evidence>
<feature type="region of interest" description="Disordered" evidence="2">
    <location>
        <begin position="201"/>
        <end position="226"/>
    </location>
</feature>
<name>A0ABQ4WRU2_9ASTR</name>
<reference evidence="4" key="2">
    <citation type="submission" date="2022-01" db="EMBL/GenBank/DDBJ databases">
        <authorList>
            <person name="Yamashiro T."/>
            <person name="Shiraishi A."/>
            <person name="Satake H."/>
            <person name="Nakayama K."/>
        </authorList>
    </citation>
    <scope>NUCLEOTIDE SEQUENCE</scope>
</reference>
<dbReference type="PANTHER" id="PTHR46148:SF59">
    <property type="entry name" value="NUCLEOTIDYLTRANSFERASE, RIBONUCLEASE H"/>
    <property type="match status" value="1"/>
</dbReference>
<dbReference type="InterPro" id="IPR012337">
    <property type="entry name" value="RNaseH-like_sf"/>
</dbReference>
<dbReference type="InterPro" id="IPR056924">
    <property type="entry name" value="SH3_Tf2-1"/>
</dbReference>
<dbReference type="Gene3D" id="3.30.420.10">
    <property type="entry name" value="Ribonuclease H-like superfamily/Ribonuclease H"/>
    <property type="match status" value="1"/>
</dbReference>
<evidence type="ECO:0000313" key="4">
    <source>
        <dbReference type="EMBL" id="GJS55538.1"/>
    </source>
</evidence>
<comment type="caution">
    <text evidence="4">The sequence shown here is derived from an EMBL/GenBank/DDBJ whole genome shotgun (WGS) entry which is preliminary data.</text>
</comment>
<dbReference type="SUPFAM" id="SSF53098">
    <property type="entry name" value="Ribonuclease H-like"/>
    <property type="match status" value="1"/>
</dbReference>
<keyword evidence="1" id="KW-0175">Coiled coil</keyword>
<dbReference type="PANTHER" id="PTHR46148">
    <property type="entry name" value="CHROMO DOMAIN-CONTAINING PROTEIN"/>
    <property type="match status" value="1"/>
</dbReference>
<keyword evidence="4" id="KW-0695">RNA-directed DNA polymerase</keyword>
<dbReference type="InterPro" id="IPR036397">
    <property type="entry name" value="RNaseH_sf"/>
</dbReference>
<feature type="coiled-coil region" evidence="1">
    <location>
        <begin position="340"/>
        <end position="374"/>
    </location>
</feature>
<dbReference type="PROSITE" id="PS50994">
    <property type="entry name" value="INTEGRASE"/>
    <property type="match status" value="1"/>
</dbReference>
<proteinExistence type="predicted"/>
<organism evidence="4 5">
    <name type="scientific">Tanacetum coccineum</name>
    <dbReference type="NCBI Taxonomy" id="301880"/>
    <lineage>
        <taxon>Eukaryota</taxon>
        <taxon>Viridiplantae</taxon>
        <taxon>Streptophyta</taxon>
        <taxon>Embryophyta</taxon>
        <taxon>Tracheophyta</taxon>
        <taxon>Spermatophyta</taxon>
        <taxon>Magnoliopsida</taxon>
        <taxon>eudicotyledons</taxon>
        <taxon>Gunneridae</taxon>
        <taxon>Pentapetalae</taxon>
        <taxon>asterids</taxon>
        <taxon>campanulids</taxon>
        <taxon>Asterales</taxon>
        <taxon>Asteraceae</taxon>
        <taxon>Asteroideae</taxon>
        <taxon>Anthemideae</taxon>
        <taxon>Anthemidinae</taxon>
        <taxon>Tanacetum</taxon>
    </lineage>
</organism>